<proteinExistence type="predicted"/>
<keyword evidence="2" id="KW-1185">Reference proteome</keyword>
<sequence>MVLEPGAWPGVVPQPAEAVEPAPATLVDGAGITDEAVALGAAPRSAAPAATAAATTVCIGGVIVDDLSRAWRDRPVAVPARVWGRWSRVGPGEGGARSPTSG</sequence>
<gene>
    <name evidence="1" type="ORF">GCM10025883_33540</name>
</gene>
<dbReference type="EMBL" id="BSUO01000001">
    <property type="protein sequence ID" value="GMA41309.1"/>
    <property type="molecule type" value="Genomic_DNA"/>
</dbReference>
<dbReference type="Proteomes" id="UP001157126">
    <property type="component" value="Unassembled WGS sequence"/>
</dbReference>
<accession>A0ABQ6IX88</accession>
<name>A0ABQ6IX88_9MICO</name>
<evidence type="ECO:0000313" key="2">
    <source>
        <dbReference type="Proteomes" id="UP001157126"/>
    </source>
</evidence>
<organism evidence="1 2">
    <name type="scientific">Mobilicoccus caccae</name>
    <dbReference type="NCBI Taxonomy" id="1859295"/>
    <lineage>
        <taxon>Bacteria</taxon>
        <taxon>Bacillati</taxon>
        <taxon>Actinomycetota</taxon>
        <taxon>Actinomycetes</taxon>
        <taxon>Micrococcales</taxon>
        <taxon>Dermatophilaceae</taxon>
        <taxon>Mobilicoccus</taxon>
    </lineage>
</organism>
<reference evidence="2" key="1">
    <citation type="journal article" date="2019" name="Int. J. Syst. Evol. Microbiol.">
        <title>The Global Catalogue of Microorganisms (GCM) 10K type strain sequencing project: providing services to taxonomists for standard genome sequencing and annotation.</title>
        <authorList>
            <consortium name="The Broad Institute Genomics Platform"/>
            <consortium name="The Broad Institute Genome Sequencing Center for Infectious Disease"/>
            <person name="Wu L."/>
            <person name="Ma J."/>
        </authorList>
    </citation>
    <scope>NUCLEOTIDE SEQUENCE [LARGE SCALE GENOMIC DNA]</scope>
    <source>
        <strain evidence="2">NBRC 113072</strain>
    </source>
</reference>
<protein>
    <submittedName>
        <fullName evidence="1">Uncharacterized protein</fullName>
    </submittedName>
</protein>
<comment type="caution">
    <text evidence="1">The sequence shown here is derived from an EMBL/GenBank/DDBJ whole genome shotgun (WGS) entry which is preliminary data.</text>
</comment>
<evidence type="ECO:0000313" key="1">
    <source>
        <dbReference type="EMBL" id="GMA41309.1"/>
    </source>
</evidence>